<dbReference type="AlphaFoldDB" id="A0AAE1C8P3"/>
<protein>
    <submittedName>
        <fullName evidence="2">Uncharacterized protein</fullName>
    </submittedName>
</protein>
<accession>A0AAE1C8P3</accession>
<name>A0AAE1C8P3_9PEZI</name>
<reference evidence="2" key="1">
    <citation type="journal article" date="2023" name="Mol. Phylogenet. Evol.">
        <title>Genome-scale phylogeny and comparative genomics of the fungal order Sordariales.</title>
        <authorList>
            <person name="Hensen N."/>
            <person name="Bonometti L."/>
            <person name="Westerberg I."/>
            <person name="Brannstrom I.O."/>
            <person name="Guillou S."/>
            <person name="Cros-Aarteil S."/>
            <person name="Calhoun S."/>
            <person name="Haridas S."/>
            <person name="Kuo A."/>
            <person name="Mondo S."/>
            <person name="Pangilinan J."/>
            <person name="Riley R."/>
            <person name="LaButti K."/>
            <person name="Andreopoulos B."/>
            <person name="Lipzen A."/>
            <person name="Chen C."/>
            <person name="Yan M."/>
            <person name="Daum C."/>
            <person name="Ng V."/>
            <person name="Clum A."/>
            <person name="Steindorff A."/>
            <person name="Ohm R.A."/>
            <person name="Martin F."/>
            <person name="Silar P."/>
            <person name="Natvig D.O."/>
            <person name="Lalanne C."/>
            <person name="Gautier V."/>
            <person name="Ament-Velasquez S.L."/>
            <person name="Kruys A."/>
            <person name="Hutchinson M.I."/>
            <person name="Powell A.J."/>
            <person name="Barry K."/>
            <person name="Miller A.N."/>
            <person name="Grigoriev I.V."/>
            <person name="Debuchy R."/>
            <person name="Gladieux P."/>
            <person name="Hiltunen Thoren M."/>
            <person name="Johannesson H."/>
        </authorList>
    </citation>
    <scope>NUCLEOTIDE SEQUENCE</scope>
    <source>
        <strain evidence="2">CBS 314.62</strain>
    </source>
</reference>
<proteinExistence type="predicted"/>
<gene>
    <name evidence="2" type="ORF">B0T22DRAFT_539911</name>
</gene>
<dbReference type="Proteomes" id="UP001270362">
    <property type="component" value="Unassembled WGS sequence"/>
</dbReference>
<keyword evidence="3" id="KW-1185">Reference proteome</keyword>
<evidence type="ECO:0000313" key="2">
    <source>
        <dbReference type="EMBL" id="KAK3682969.1"/>
    </source>
</evidence>
<feature type="signal peptide" evidence="1">
    <location>
        <begin position="1"/>
        <end position="25"/>
    </location>
</feature>
<organism evidence="2 3">
    <name type="scientific">Podospora appendiculata</name>
    <dbReference type="NCBI Taxonomy" id="314037"/>
    <lineage>
        <taxon>Eukaryota</taxon>
        <taxon>Fungi</taxon>
        <taxon>Dikarya</taxon>
        <taxon>Ascomycota</taxon>
        <taxon>Pezizomycotina</taxon>
        <taxon>Sordariomycetes</taxon>
        <taxon>Sordariomycetidae</taxon>
        <taxon>Sordariales</taxon>
        <taxon>Podosporaceae</taxon>
        <taxon>Podospora</taxon>
    </lineage>
</organism>
<reference evidence="2" key="2">
    <citation type="submission" date="2023-06" db="EMBL/GenBank/DDBJ databases">
        <authorList>
            <consortium name="Lawrence Berkeley National Laboratory"/>
            <person name="Haridas S."/>
            <person name="Hensen N."/>
            <person name="Bonometti L."/>
            <person name="Westerberg I."/>
            <person name="Brannstrom I.O."/>
            <person name="Guillou S."/>
            <person name="Cros-Aarteil S."/>
            <person name="Calhoun S."/>
            <person name="Kuo A."/>
            <person name="Mondo S."/>
            <person name="Pangilinan J."/>
            <person name="Riley R."/>
            <person name="Labutti K."/>
            <person name="Andreopoulos B."/>
            <person name="Lipzen A."/>
            <person name="Chen C."/>
            <person name="Yanf M."/>
            <person name="Daum C."/>
            <person name="Ng V."/>
            <person name="Clum A."/>
            <person name="Steindorff A."/>
            <person name="Ohm R."/>
            <person name="Martin F."/>
            <person name="Silar P."/>
            <person name="Natvig D."/>
            <person name="Lalanne C."/>
            <person name="Gautier V."/>
            <person name="Ament-Velasquez S.L."/>
            <person name="Kruys A."/>
            <person name="Hutchinson M.I."/>
            <person name="Powell A.J."/>
            <person name="Barry K."/>
            <person name="Miller A.N."/>
            <person name="Grigoriev I.V."/>
            <person name="Debuchy R."/>
            <person name="Gladieux P."/>
            <person name="Thoren M.H."/>
            <person name="Johannesson H."/>
        </authorList>
    </citation>
    <scope>NUCLEOTIDE SEQUENCE</scope>
    <source>
        <strain evidence="2">CBS 314.62</strain>
    </source>
</reference>
<keyword evidence="1" id="KW-0732">Signal</keyword>
<dbReference type="EMBL" id="JAULSO010000005">
    <property type="protein sequence ID" value="KAK3682969.1"/>
    <property type="molecule type" value="Genomic_DNA"/>
</dbReference>
<evidence type="ECO:0000256" key="1">
    <source>
        <dbReference type="SAM" id="SignalP"/>
    </source>
</evidence>
<comment type="caution">
    <text evidence="2">The sequence shown here is derived from an EMBL/GenBank/DDBJ whole genome shotgun (WGS) entry which is preliminary data.</text>
</comment>
<sequence>MKTEARFSIAALHAAILYSAVTVSAQCQPGVYRCNPDTSSGQSIDVCDVASQWVSVGPCPQGTHCAYINQIPYCVDGAFRDCQPGAVRCAASLSGVETCNSQGHWATTTACTGPERCFAASSPHCAAPCTPGTFQCTASGVTWQRCSPDQVWVDAGSCGANQHCVYGTPPSCIDDPKPECQQGSTYCYIRTTTTAGGRGWAVYGCNTHDHLVPLTDCPDGWTCTTTKTGTDTSAQCTPPVVPAGCVPKIVLTGVGYGVTSTISELRFNFANTLDPVKQFCAVPSPDGALRSGNVEVGKVYDCGRGVQYRMLDATPDALTMDIFVSYTCQGTNYGALIASRLLAWECTPVWTASLLCGKTGVEYRLDPDYTAALDKNGCLPMPVGDTVKLICPGTWA</sequence>
<evidence type="ECO:0000313" key="3">
    <source>
        <dbReference type="Proteomes" id="UP001270362"/>
    </source>
</evidence>
<feature type="chain" id="PRO_5042084754" evidence="1">
    <location>
        <begin position="26"/>
        <end position="396"/>
    </location>
</feature>